<feature type="domain" description="DDE" evidence="1">
    <location>
        <begin position="127"/>
        <end position="183"/>
    </location>
</feature>
<dbReference type="InterPro" id="IPR052183">
    <property type="entry name" value="IS_Transposase"/>
</dbReference>
<dbReference type="AlphaFoldDB" id="A0A3R9ZEF3"/>
<dbReference type="InterPro" id="IPR032874">
    <property type="entry name" value="DDE_dom"/>
</dbReference>
<name>A0A3R9ZEF3_9RICK</name>
<accession>A0A3R9ZEF3</accession>
<dbReference type="PANTHER" id="PTHR35528:SF3">
    <property type="entry name" value="BLL1675 PROTEIN"/>
    <property type="match status" value="1"/>
</dbReference>
<dbReference type="Proteomes" id="UP000279470">
    <property type="component" value="Unassembled WGS sequence"/>
</dbReference>
<dbReference type="PANTHER" id="PTHR35528">
    <property type="entry name" value="BLL1675 PROTEIN"/>
    <property type="match status" value="1"/>
</dbReference>
<dbReference type="OrthoDB" id="4315389at2"/>
<dbReference type="EMBL" id="RXFM01000115">
    <property type="protein sequence ID" value="RST62237.1"/>
    <property type="molecule type" value="Genomic_DNA"/>
</dbReference>
<protein>
    <submittedName>
        <fullName evidence="2">DDE domain-containing protein</fullName>
    </submittedName>
</protein>
<proteinExistence type="predicted"/>
<organism evidence="2 3">
    <name type="scientific">Candidatus Aquarickettsia rohweri</name>
    <dbReference type="NCBI Taxonomy" id="2602574"/>
    <lineage>
        <taxon>Bacteria</taxon>
        <taxon>Pseudomonadati</taxon>
        <taxon>Pseudomonadota</taxon>
        <taxon>Alphaproteobacteria</taxon>
        <taxon>Rickettsiales</taxon>
        <taxon>Candidatus Midichloriaceae</taxon>
        <taxon>Candidatus Aquarickettsia</taxon>
    </lineage>
</organism>
<evidence type="ECO:0000313" key="3">
    <source>
        <dbReference type="Proteomes" id="UP000279470"/>
    </source>
</evidence>
<keyword evidence="3" id="KW-1185">Reference proteome</keyword>
<comment type="caution">
    <text evidence="2">The sequence shown here is derived from an EMBL/GenBank/DDBJ whole genome shotgun (WGS) entry which is preliminary data.</text>
</comment>
<reference evidence="3" key="1">
    <citation type="submission" date="2018-11" db="EMBL/GenBank/DDBJ databases">
        <title>Phylogenetic, genomic, and biogeographic characterization of a novel and ubiquitous marine invertebrate-associated Rickettsiales parasite, Candidatus Marinoinvertebrata rohwerii, gen. nov., sp. nov.</title>
        <authorList>
            <person name="Klinges J.G."/>
            <person name="Rosales S.M."/>
            <person name="Mcminds R."/>
            <person name="Shaver E.C."/>
            <person name="Shantz A."/>
            <person name="Peters E.C."/>
            <person name="Burkepile D.E."/>
            <person name="Silliman B.R."/>
            <person name="Vega Thurber R.L."/>
        </authorList>
    </citation>
    <scope>NUCLEOTIDE SEQUENCE [LARGE SCALE GENOMIC DNA]</scope>
    <source>
        <strain evidence="3">a_cerv_44</strain>
    </source>
</reference>
<evidence type="ECO:0000259" key="1">
    <source>
        <dbReference type="Pfam" id="PF13610"/>
    </source>
</evidence>
<gene>
    <name evidence="2" type="ORF">EIC27_06440</name>
</gene>
<dbReference type="Pfam" id="PF13610">
    <property type="entry name" value="DDE_Tnp_IS240"/>
    <property type="match status" value="1"/>
</dbReference>
<evidence type="ECO:0000313" key="2">
    <source>
        <dbReference type="EMBL" id="RST62237.1"/>
    </source>
</evidence>
<sequence length="202" mass="24226">MNMDNYYNQWGAENINYEYWAKQRYWAIYEVYWEVTKQHWLKQEAINLLIGISMPKDKEYVKHERITGNIHPLLLRKIRDMLTLLKASNVPFRFDTIHKKLYKPVDIIEWAKGRNIEVPIKLDNLSEKDQIEIRQNKYLNNRIEGDHRFIKKRTRPMFSFKSFRSAAKTIAGIELLHMIKKGQLADNNNYNSDFDKFLSLAA</sequence>